<dbReference type="AlphaFoldDB" id="F4X413"/>
<sequence length="80" mass="9695">MSQGTHRPMKYPYTLTAKIAQFPYKHYIQHSWLYRYYLLSLFVTLPVFYKIQKLSYSPENVAKWEKIHHEMFYGTPGGHH</sequence>
<keyword evidence="1" id="KW-0472">Membrane</keyword>
<dbReference type="eggNOG" id="ENOG502S7Y5">
    <property type="taxonomic scope" value="Eukaryota"/>
</dbReference>
<gene>
    <name evidence="2" type="ORF">G5I_13062</name>
</gene>
<feature type="transmembrane region" description="Helical" evidence="1">
    <location>
        <begin position="32"/>
        <end position="49"/>
    </location>
</feature>
<dbReference type="OMA" id="QFPYKYY"/>
<dbReference type="FunCoup" id="F4X413">
    <property type="interactions" value="34"/>
</dbReference>
<dbReference type="OrthoDB" id="6067390at2759"/>
<proteinExistence type="predicted"/>
<evidence type="ECO:0000313" key="3">
    <source>
        <dbReference type="Proteomes" id="UP000007755"/>
    </source>
</evidence>
<evidence type="ECO:0000256" key="1">
    <source>
        <dbReference type="SAM" id="Phobius"/>
    </source>
</evidence>
<dbReference type="Proteomes" id="UP000007755">
    <property type="component" value="Unassembled WGS sequence"/>
</dbReference>
<dbReference type="InParanoid" id="F4X413"/>
<name>F4X413_ACREC</name>
<evidence type="ECO:0000313" key="2">
    <source>
        <dbReference type="EMBL" id="EGI58946.1"/>
    </source>
</evidence>
<dbReference type="KEGG" id="aec:105152497"/>
<organism evidence="3">
    <name type="scientific">Acromyrmex echinatior</name>
    <name type="common">Panamanian leafcutter ant</name>
    <name type="synonym">Acromyrmex octospinosus echinatior</name>
    <dbReference type="NCBI Taxonomy" id="103372"/>
    <lineage>
        <taxon>Eukaryota</taxon>
        <taxon>Metazoa</taxon>
        <taxon>Ecdysozoa</taxon>
        <taxon>Arthropoda</taxon>
        <taxon>Hexapoda</taxon>
        <taxon>Insecta</taxon>
        <taxon>Pterygota</taxon>
        <taxon>Neoptera</taxon>
        <taxon>Endopterygota</taxon>
        <taxon>Hymenoptera</taxon>
        <taxon>Apocrita</taxon>
        <taxon>Aculeata</taxon>
        <taxon>Formicoidea</taxon>
        <taxon>Formicidae</taxon>
        <taxon>Myrmicinae</taxon>
        <taxon>Acromyrmex</taxon>
    </lineage>
</organism>
<keyword evidence="1" id="KW-0812">Transmembrane</keyword>
<keyword evidence="3" id="KW-1185">Reference proteome</keyword>
<accession>F4X413</accession>
<protein>
    <submittedName>
        <fullName evidence="2">Uncharacterized protein</fullName>
    </submittedName>
</protein>
<keyword evidence="1" id="KW-1133">Transmembrane helix</keyword>
<dbReference type="EMBL" id="GL888624">
    <property type="protein sequence ID" value="EGI58946.1"/>
    <property type="molecule type" value="Genomic_DNA"/>
</dbReference>
<reference evidence="2" key="1">
    <citation type="submission" date="2011-02" db="EMBL/GenBank/DDBJ databases">
        <title>The genome of the leaf-cutting ant Acromyrmex echinatior suggests key adaptations to social evolution and fungus farming.</title>
        <authorList>
            <person name="Nygaard S."/>
            <person name="Zhang G."/>
        </authorList>
    </citation>
    <scope>NUCLEOTIDE SEQUENCE</scope>
</reference>